<evidence type="ECO:0000313" key="3">
    <source>
        <dbReference type="EMBL" id="KAF5217983.1"/>
    </source>
</evidence>
<dbReference type="VEuPathDB" id="TriTrypDB:ECC02_009100"/>
<dbReference type="Gene3D" id="2.120.10.10">
    <property type="match status" value="1"/>
</dbReference>
<evidence type="ECO:0000313" key="4">
    <source>
        <dbReference type="Proteomes" id="UP000583944"/>
    </source>
</evidence>
<dbReference type="InterPro" id="IPR055239">
    <property type="entry name" value="TS_C"/>
</dbReference>
<dbReference type="GO" id="GO:0004308">
    <property type="term" value="F:exo-alpha-sialidase activity"/>
    <property type="evidence" value="ECO:0007669"/>
    <property type="project" value="InterPro"/>
</dbReference>
<evidence type="ECO:0000259" key="2">
    <source>
        <dbReference type="Pfam" id="PF22925"/>
    </source>
</evidence>
<accession>A0A7J6XUN9</accession>
<dbReference type="AlphaFoldDB" id="A0A7J6XUN9"/>
<feature type="domain" description="Trans-sialidase C-terminal" evidence="2">
    <location>
        <begin position="161"/>
        <end position="194"/>
    </location>
</feature>
<dbReference type="CDD" id="cd15482">
    <property type="entry name" value="Sialidase_non-viral"/>
    <property type="match status" value="1"/>
</dbReference>
<dbReference type="InterPro" id="IPR008377">
    <property type="entry name" value="Sialidase_trypan"/>
</dbReference>
<proteinExistence type="predicted"/>
<organism evidence="3 4">
    <name type="scientific">Trypanosoma cruzi</name>
    <dbReference type="NCBI Taxonomy" id="5693"/>
    <lineage>
        <taxon>Eukaryota</taxon>
        <taxon>Discoba</taxon>
        <taxon>Euglenozoa</taxon>
        <taxon>Kinetoplastea</taxon>
        <taxon>Metakinetoplastina</taxon>
        <taxon>Trypanosomatida</taxon>
        <taxon>Trypanosomatidae</taxon>
        <taxon>Trypanosoma</taxon>
        <taxon>Schizotrypanum</taxon>
    </lineage>
</organism>
<protein>
    <recommendedName>
        <fullName evidence="5">Trans-sialidase</fullName>
    </recommendedName>
</protein>
<dbReference type="SUPFAM" id="SSF50939">
    <property type="entry name" value="Sialidases"/>
    <property type="match status" value="1"/>
</dbReference>
<dbReference type="Pfam" id="PF13859">
    <property type="entry name" value="BNR_3"/>
    <property type="match status" value="1"/>
</dbReference>
<dbReference type="PRINTS" id="PR01803">
    <property type="entry name" value="TCSIALIDASE"/>
</dbReference>
<name>A0A7J6XUN9_TRYCR</name>
<evidence type="ECO:0000259" key="1">
    <source>
        <dbReference type="Pfam" id="PF13859"/>
    </source>
</evidence>
<dbReference type="Gene3D" id="2.60.120.200">
    <property type="match status" value="1"/>
</dbReference>
<dbReference type="EMBL" id="JABDHM010000112">
    <property type="protein sequence ID" value="KAF5217983.1"/>
    <property type="molecule type" value="Genomic_DNA"/>
</dbReference>
<dbReference type="InterPro" id="IPR011040">
    <property type="entry name" value="Sialidase"/>
</dbReference>
<evidence type="ECO:0008006" key="5">
    <source>
        <dbReference type="Google" id="ProtNLM"/>
    </source>
</evidence>
<dbReference type="InterPro" id="IPR036278">
    <property type="entry name" value="Sialidase_sf"/>
</dbReference>
<dbReference type="Pfam" id="PF22925">
    <property type="entry name" value="TS_C"/>
    <property type="match status" value="1"/>
</dbReference>
<dbReference type="Proteomes" id="UP000583944">
    <property type="component" value="Unassembled WGS sequence"/>
</dbReference>
<sequence>MIVDCENGQRVYESRDMGTKWTEAIGTLSAVWVNARSGVSQKESLRVDALITATIEERKVMLCTQRGHASGKKRATAHCLWVTDNNRTFSVGPVAVDNAANWMLASTLLHSDGNLHLLQRRGNGGGSAISLSRLTDELSRINSVLSTWAQKDTFFSSVSTPTAGLVAVLSNASASDDTWNDEYLCLHAMVEERSEGQRWVSIDGT</sequence>
<gene>
    <name evidence="3" type="ORF">ECC02_009100</name>
</gene>
<reference evidence="3 4" key="1">
    <citation type="journal article" date="2019" name="Genome Biol. Evol.">
        <title>Nanopore Sequencing Significantly Improves Genome Assembly of the Protozoan Parasite Trypanosoma cruzi.</title>
        <authorList>
            <person name="Diaz-Viraque F."/>
            <person name="Pita S."/>
            <person name="Greif G."/>
            <person name="de Souza R.C.M."/>
            <person name="Iraola G."/>
            <person name="Robello C."/>
        </authorList>
    </citation>
    <scope>NUCLEOTIDE SEQUENCE [LARGE SCALE GENOMIC DNA]</scope>
    <source>
        <strain evidence="3 4">Berenice</strain>
    </source>
</reference>
<feature type="domain" description="Sialidase" evidence="1">
    <location>
        <begin position="1"/>
        <end position="114"/>
    </location>
</feature>
<comment type="caution">
    <text evidence="3">The sequence shown here is derived from an EMBL/GenBank/DDBJ whole genome shotgun (WGS) entry which is preliminary data.</text>
</comment>